<dbReference type="Proteomes" id="UP000267164">
    <property type="component" value="Chromosome"/>
</dbReference>
<evidence type="ECO:0000313" key="2">
    <source>
        <dbReference type="Proteomes" id="UP000267164"/>
    </source>
</evidence>
<organism evidence="1 2">
    <name type="scientific">Nocardia yunnanensis</name>
    <dbReference type="NCBI Taxonomy" id="2382165"/>
    <lineage>
        <taxon>Bacteria</taxon>
        <taxon>Bacillati</taxon>
        <taxon>Actinomycetota</taxon>
        <taxon>Actinomycetes</taxon>
        <taxon>Mycobacteriales</taxon>
        <taxon>Nocardiaceae</taxon>
        <taxon>Nocardia</taxon>
    </lineage>
</organism>
<gene>
    <name evidence="1" type="ORF">D7D52_36020</name>
</gene>
<proteinExistence type="predicted"/>
<evidence type="ECO:0000313" key="1">
    <source>
        <dbReference type="EMBL" id="AYF78347.1"/>
    </source>
</evidence>
<dbReference type="AlphaFoldDB" id="A0A386ZL56"/>
<keyword evidence="2" id="KW-1185">Reference proteome</keyword>
<dbReference type="RefSeq" id="WP_120743430.1">
    <property type="nucleotide sequence ID" value="NZ_CP032568.1"/>
</dbReference>
<accession>A0A386ZL56</accession>
<dbReference type="EMBL" id="CP032568">
    <property type="protein sequence ID" value="AYF78347.1"/>
    <property type="molecule type" value="Genomic_DNA"/>
</dbReference>
<protein>
    <submittedName>
        <fullName evidence="1">Uncharacterized protein</fullName>
    </submittedName>
</protein>
<name>A0A386ZL56_9NOCA</name>
<sequence>MSEAQREAHRQAALAEDDIVVRSARSWLWLYADERESAADRTPDELTTDDVHHLSTEAVIDNLAKRWADQGGLSAFLDECAEEIRDGRIMAAARSWLYIHSEDETLLDELGFDDVDALDDDEITQAMHICYPGGLTAFTAKRFPETAGGARPEPARTRGDI</sequence>
<dbReference type="KEGG" id="nyu:D7D52_36020"/>
<reference evidence="1 2" key="1">
    <citation type="submission" date="2018-09" db="EMBL/GenBank/DDBJ databases">
        <title>Nocardia yunnanensis sp. nov., an actinomycete isolated from a soil sample.</title>
        <authorList>
            <person name="Zhang J."/>
        </authorList>
    </citation>
    <scope>NUCLEOTIDE SEQUENCE [LARGE SCALE GENOMIC DNA]</scope>
    <source>
        <strain evidence="1 2">CFHS0054</strain>
    </source>
</reference>